<evidence type="ECO:0000256" key="10">
    <source>
        <dbReference type="ARBA" id="ARBA00023136"/>
    </source>
</evidence>
<keyword evidence="9" id="KW-0406">Ion transport</keyword>
<dbReference type="PANTHER" id="PTHR45628:SF1">
    <property type="entry name" value="VOLTAGE-DEPENDENT CALCIUM CHANNEL TYPE D SUBUNIT ALPHA-1"/>
    <property type="match status" value="1"/>
</dbReference>
<evidence type="ECO:0000256" key="9">
    <source>
        <dbReference type="ARBA" id="ARBA00023065"/>
    </source>
</evidence>
<keyword evidence="10 13" id="KW-0472">Membrane</keyword>
<dbReference type="Proteomes" id="UP001497472">
    <property type="component" value="Unassembled WGS sequence"/>
</dbReference>
<evidence type="ECO:0000256" key="12">
    <source>
        <dbReference type="SAM" id="MobiDB-lite"/>
    </source>
</evidence>
<keyword evidence="2" id="KW-0813">Transport</keyword>
<dbReference type="InterPro" id="IPR005821">
    <property type="entry name" value="Ion_trans_dom"/>
</dbReference>
<dbReference type="GO" id="GO:0005891">
    <property type="term" value="C:voltage-gated calcium channel complex"/>
    <property type="evidence" value="ECO:0007669"/>
    <property type="project" value="TreeGrafter"/>
</dbReference>
<dbReference type="SUPFAM" id="SSF81324">
    <property type="entry name" value="Voltage-gated potassium channels"/>
    <property type="match status" value="1"/>
</dbReference>
<dbReference type="InterPro" id="IPR050599">
    <property type="entry name" value="VDCC_alpha-1_subunit"/>
</dbReference>
<dbReference type="AlphaFoldDB" id="A0AAV1JDR1"/>
<organism evidence="15 16">
    <name type="scientific">Leptosia nina</name>
    <dbReference type="NCBI Taxonomy" id="320188"/>
    <lineage>
        <taxon>Eukaryota</taxon>
        <taxon>Metazoa</taxon>
        <taxon>Ecdysozoa</taxon>
        <taxon>Arthropoda</taxon>
        <taxon>Hexapoda</taxon>
        <taxon>Insecta</taxon>
        <taxon>Pterygota</taxon>
        <taxon>Neoptera</taxon>
        <taxon>Endopterygota</taxon>
        <taxon>Lepidoptera</taxon>
        <taxon>Glossata</taxon>
        <taxon>Ditrysia</taxon>
        <taxon>Papilionoidea</taxon>
        <taxon>Pieridae</taxon>
        <taxon>Pierinae</taxon>
        <taxon>Leptosia</taxon>
    </lineage>
</organism>
<name>A0AAV1JDR1_9NEOP</name>
<feature type="domain" description="Ion transport" evidence="14">
    <location>
        <begin position="61"/>
        <end position="190"/>
    </location>
</feature>
<keyword evidence="4" id="KW-0107">Calcium channel</keyword>
<feature type="region of interest" description="Disordered" evidence="12">
    <location>
        <begin position="1"/>
        <end position="33"/>
    </location>
</feature>
<evidence type="ECO:0000256" key="5">
    <source>
        <dbReference type="ARBA" id="ARBA00022692"/>
    </source>
</evidence>
<sequence>MEGPAQPTTPEGDDTGQAVVVPKKAVRGRGKAQPERPKRSLFCLTLTNPLRKLCYDIVEWKPFEYMILTTIFANCIALAVFTPYPAGDTNNTNQILEKVEWIFMGIFSAECVMKIIAYGFLMHPGAYLRNAWNSLDFTIVTIGIVSQILQKISSDLFDVKALRAFRVLRPLRLVSGSTKSSNRVKFDIKSDGALIPYCLSGTLRYHHLRYHWLGAVLWSPSRHLL</sequence>
<dbReference type="EMBL" id="CAVLEF010000008">
    <property type="protein sequence ID" value="CAK1546630.1"/>
    <property type="molecule type" value="Genomic_DNA"/>
</dbReference>
<comment type="caution">
    <text evidence="15">The sequence shown here is derived from an EMBL/GenBank/DDBJ whole genome shotgun (WGS) entry which is preliminary data.</text>
</comment>
<reference evidence="15 16" key="1">
    <citation type="submission" date="2023-11" db="EMBL/GenBank/DDBJ databases">
        <authorList>
            <person name="Okamura Y."/>
        </authorList>
    </citation>
    <scope>NUCLEOTIDE SEQUENCE [LARGE SCALE GENOMIC DNA]</scope>
</reference>
<evidence type="ECO:0000256" key="6">
    <source>
        <dbReference type="ARBA" id="ARBA00022837"/>
    </source>
</evidence>
<evidence type="ECO:0000256" key="3">
    <source>
        <dbReference type="ARBA" id="ARBA00022568"/>
    </source>
</evidence>
<keyword evidence="11" id="KW-0407">Ion channel</keyword>
<evidence type="ECO:0000313" key="15">
    <source>
        <dbReference type="EMBL" id="CAK1546630.1"/>
    </source>
</evidence>
<gene>
    <name evidence="15" type="ORF">LNINA_LOCUS6183</name>
</gene>
<feature type="transmembrane region" description="Helical" evidence="13">
    <location>
        <begin position="101"/>
        <end position="121"/>
    </location>
</feature>
<evidence type="ECO:0000256" key="8">
    <source>
        <dbReference type="ARBA" id="ARBA00022989"/>
    </source>
</evidence>
<evidence type="ECO:0000256" key="13">
    <source>
        <dbReference type="SAM" id="Phobius"/>
    </source>
</evidence>
<keyword evidence="8 13" id="KW-1133">Transmembrane helix</keyword>
<keyword evidence="16" id="KW-1185">Reference proteome</keyword>
<protein>
    <recommendedName>
        <fullName evidence="14">Ion transport domain-containing protein</fullName>
    </recommendedName>
</protein>
<evidence type="ECO:0000256" key="11">
    <source>
        <dbReference type="ARBA" id="ARBA00023303"/>
    </source>
</evidence>
<dbReference type="Pfam" id="PF00520">
    <property type="entry name" value="Ion_trans"/>
    <property type="match status" value="1"/>
</dbReference>
<dbReference type="GO" id="GO:0008331">
    <property type="term" value="F:high voltage-gated calcium channel activity"/>
    <property type="evidence" value="ECO:0007669"/>
    <property type="project" value="TreeGrafter"/>
</dbReference>
<keyword evidence="7" id="KW-0851">Voltage-gated channel</keyword>
<dbReference type="PANTHER" id="PTHR45628">
    <property type="entry name" value="VOLTAGE-DEPENDENT CALCIUM CHANNEL TYPE A SUBUNIT ALPHA-1"/>
    <property type="match status" value="1"/>
</dbReference>
<dbReference type="Gene3D" id="1.20.120.350">
    <property type="entry name" value="Voltage-gated potassium channels. Chain C"/>
    <property type="match status" value="1"/>
</dbReference>
<dbReference type="InterPro" id="IPR027359">
    <property type="entry name" value="Volt_channel_dom_sf"/>
</dbReference>
<evidence type="ECO:0000256" key="1">
    <source>
        <dbReference type="ARBA" id="ARBA00004141"/>
    </source>
</evidence>
<comment type="subcellular location">
    <subcellularLocation>
        <location evidence="1">Membrane</location>
        <topology evidence="1">Multi-pass membrane protein</topology>
    </subcellularLocation>
</comment>
<evidence type="ECO:0000256" key="7">
    <source>
        <dbReference type="ARBA" id="ARBA00022882"/>
    </source>
</evidence>
<evidence type="ECO:0000313" key="16">
    <source>
        <dbReference type="Proteomes" id="UP001497472"/>
    </source>
</evidence>
<dbReference type="FunFam" id="1.20.120.350:FF:000010">
    <property type="entry name" value="Voltage-dependent L-type calcium channel subunit alpha"/>
    <property type="match status" value="1"/>
</dbReference>
<evidence type="ECO:0000256" key="2">
    <source>
        <dbReference type="ARBA" id="ARBA00022448"/>
    </source>
</evidence>
<keyword evidence="3" id="KW-0109">Calcium transport</keyword>
<evidence type="ECO:0000259" key="14">
    <source>
        <dbReference type="Pfam" id="PF00520"/>
    </source>
</evidence>
<evidence type="ECO:0000256" key="4">
    <source>
        <dbReference type="ARBA" id="ARBA00022673"/>
    </source>
</evidence>
<keyword evidence="6" id="KW-0106">Calcium</keyword>
<accession>A0AAV1JDR1</accession>
<feature type="transmembrane region" description="Helical" evidence="13">
    <location>
        <begin position="62"/>
        <end position="81"/>
    </location>
</feature>
<dbReference type="GO" id="GO:0098703">
    <property type="term" value="P:calcium ion import across plasma membrane"/>
    <property type="evidence" value="ECO:0007669"/>
    <property type="project" value="TreeGrafter"/>
</dbReference>
<keyword evidence="5 13" id="KW-0812">Transmembrane</keyword>
<proteinExistence type="predicted"/>